<dbReference type="SMART" id="SM00387">
    <property type="entry name" value="HATPase_c"/>
    <property type="match status" value="1"/>
</dbReference>
<dbReference type="Gene3D" id="3.40.50.2300">
    <property type="match status" value="1"/>
</dbReference>
<evidence type="ECO:0000256" key="1">
    <source>
        <dbReference type="ARBA" id="ARBA00000085"/>
    </source>
</evidence>
<evidence type="ECO:0000256" key="5">
    <source>
        <dbReference type="SAM" id="MobiDB-lite"/>
    </source>
</evidence>
<dbReference type="InterPro" id="IPR005467">
    <property type="entry name" value="His_kinase_dom"/>
</dbReference>
<protein>
    <recommendedName>
        <fullName evidence="2">histidine kinase</fullName>
        <ecNumber evidence="2">2.7.13.3</ecNumber>
    </recommendedName>
</protein>
<evidence type="ECO:0000256" key="4">
    <source>
        <dbReference type="PROSITE-ProRule" id="PRU00169"/>
    </source>
</evidence>
<dbReference type="Gene3D" id="3.30.565.10">
    <property type="entry name" value="Histidine kinase-like ATPase, C-terminal domain"/>
    <property type="match status" value="1"/>
</dbReference>
<dbReference type="PROSITE" id="PS50109">
    <property type="entry name" value="HIS_KIN"/>
    <property type="match status" value="1"/>
</dbReference>
<dbReference type="Proteomes" id="UP000192422">
    <property type="component" value="Chromosome"/>
</dbReference>
<dbReference type="Pfam" id="PF02518">
    <property type="entry name" value="HATPase_c"/>
    <property type="match status" value="1"/>
</dbReference>
<dbReference type="PANTHER" id="PTHR43547">
    <property type="entry name" value="TWO-COMPONENT HISTIDINE KINASE"/>
    <property type="match status" value="1"/>
</dbReference>
<dbReference type="PANTHER" id="PTHR43547:SF2">
    <property type="entry name" value="HYBRID SIGNAL TRANSDUCTION HISTIDINE KINASE C"/>
    <property type="match status" value="1"/>
</dbReference>
<feature type="region of interest" description="Disordered" evidence="5">
    <location>
        <begin position="81"/>
        <end position="100"/>
    </location>
</feature>
<proteinExistence type="predicted"/>
<dbReference type="InterPro" id="IPR036890">
    <property type="entry name" value="HATPase_C_sf"/>
</dbReference>
<feature type="domain" description="Response regulatory" evidence="7">
    <location>
        <begin position="274"/>
        <end position="385"/>
    </location>
</feature>
<comment type="catalytic activity">
    <reaction evidence="1">
        <text>ATP + protein L-histidine = ADP + protein N-phospho-L-histidine.</text>
        <dbReference type="EC" id="2.7.13.3"/>
    </reaction>
</comment>
<keyword evidence="9" id="KW-1185">Reference proteome</keyword>
<evidence type="ECO:0000313" key="9">
    <source>
        <dbReference type="Proteomes" id="UP000192422"/>
    </source>
</evidence>
<accession>A0ABX6YZ10</accession>
<organism evidence="8 9">
    <name type="scientific">Thioclava electrotropha</name>
    <dbReference type="NCBI Taxonomy" id="1549850"/>
    <lineage>
        <taxon>Bacteria</taxon>
        <taxon>Pseudomonadati</taxon>
        <taxon>Pseudomonadota</taxon>
        <taxon>Alphaproteobacteria</taxon>
        <taxon>Rhodobacterales</taxon>
        <taxon>Paracoccaceae</taxon>
        <taxon>Thioclava</taxon>
    </lineage>
</organism>
<dbReference type="EMBL" id="CP053562">
    <property type="protein sequence ID" value="QPZ92443.1"/>
    <property type="molecule type" value="Genomic_DNA"/>
</dbReference>
<feature type="compositionally biased region" description="Low complexity" evidence="5">
    <location>
        <begin position="81"/>
        <end position="99"/>
    </location>
</feature>
<dbReference type="PROSITE" id="PS50110">
    <property type="entry name" value="RESPONSE_REGULATORY"/>
    <property type="match status" value="1"/>
</dbReference>
<evidence type="ECO:0000313" key="8">
    <source>
        <dbReference type="EMBL" id="QPZ92443.1"/>
    </source>
</evidence>
<evidence type="ECO:0000256" key="3">
    <source>
        <dbReference type="ARBA" id="ARBA00022553"/>
    </source>
</evidence>
<evidence type="ECO:0000256" key="2">
    <source>
        <dbReference type="ARBA" id="ARBA00012438"/>
    </source>
</evidence>
<feature type="domain" description="Histidine kinase" evidence="6">
    <location>
        <begin position="25"/>
        <end position="255"/>
    </location>
</feature>
<dbReference type="RefSeq" id="WP_133051972.1">
    <property type="nucleotide sequence ID" value="NZ_CP053562.1"/>
</dbReference>
<evidence type="ECO:0000259" key="6">
    <source>
        <dbReference type="PROSITE" id="PS50109"/>
    </source>
</evidence>
<evidence type="ECO:0000259" key="7">
    <source>
        <dbReference type="PROSITE" id="PS50110"/>
    </source>
</evidence>
<dbReference type="SUPFAM" id="SSF52172">
    <property type="entry name" value="CheY-like"/>
    <property type="match status" value="1"/>
</dbReference>
<name>A0ABX6YZ10_9RHOB</name>
<gene>
    <name evidence="8" type="ORF">AKL02_017140</name>
</gene>
<sequence length="513" mass="54794">MTNRKLPDPAAQEPFASLRCDLGPLWQHDLRAALADVMCGLDAALADPGGQSTHGQLERAREAASDLAQLLDLDGAKEFAPAAPSDDAASKFSDASEASPAPPHLVIADALERVRRRWTSAAHVRGMSLAIHMAPDLPPVLAIDRVPLNRIFANLMRNALCYAQRGTIHLSLDFDPTEGLLLTVRDEGDGFPEDRLRAPARAGQRSEPATFRNPEGQGLGLAICHALVAEAGGKIDLANAPEGGAEIRVSLPARPVDISSTMRDAPLPDLSGWNVLVADDSEMSRAVLEQFLSAMGAQVTGLRRGDSAAAQLRAERFDLAVLDVEMPGCRGPEVIASIRRSGLPWADLPIIQCSGYRDVEKGAADACLIKPVLGLQPILRALEEAGCMTTVPRVTTPPRGLLAHLRLAEKALPAGLGQELIADLETVRHGLSLALPPFDLCALQLLSHKLSAVAGVAGDHPLSRHARALDSATRHGTYEDIQDLGRVALIFIDRLIATTRNNLNAKTDLQHEN</sequence>
<reference evidence="8 9" key="1">
    <citation type="submission" date="2020-05" db="EMBL/GenBank/DDBJ databases">
        <title>Thioclava electrotropha strain Elox9 finished genome.</title>
        <authorList>
            <person name="Rowe A.R."/>
            <person name="Wilbanks E.G."/>
        </authorList>
    </citation>
    <scope>NUCLEOTIDE SEQUENCE [LARGE SCALE GENOMIC DNA]</scope>
    <source>
        <strain evidence="8 9">Elox9</strain>
    </source>
</reference>
<dbReference type="SMART" id="SM00448">
    <property type="entry name" value="REC"/>
    <property type="match status" value="1"/>
</dbReference>
<dbReference type="CDD" id="cd17546">
    <property type="entry name" value="REC_hyHK_CKI1_RcsC-like"/>
    <property type="match status" value="1"/>
</dbReference>
<dbReference type="InterPro" id="IPR003594">
    <property type="entry name" value="HATPase_dom"/>
</dbReference>
<dbReference type="InterPro" id="IPR011006">
    <property type="entry name" value="CheY-like_superfamily"/>
</dbReference>
<feature type="modified residue" description="4-aspartylphosphate" evidence="4">
    <location>
        <position position="323"/>
    </location>
</feature>
<dbReference type="InterPro" id="IPR001789">
    <property type="entry name" value="Sig_transdc_resp-reg_receiver"/>
</dbReference>
<dbReference type="InterPro" id="IPR004358">
    <property type="entry name" value="Sig_transdc_His_kin-like_C"/>
</dbReference>
<dbReference type="Pfam" id="PF00072">
    <property type="entry name" value="Response_reg"/>
    <property type="match status" value="1"/>
</dbReference>
<dbReference type="PRINTS" id="PR00344">
    <property type="entry name" value="BCTRLSENSOR"/>
</dbReference>
<keyword evidence="3 4" id="KW-0597">Phosphoprotein</keyword>
<dbReference type="EC" id="2.7.13.3" evidence="2"/>
<dbReference type="SUPFAM" id="SSF55874">
    <property type="entry name" value="ATPase domain of HSP90 chaperone/DNA topoisomerase II/histidine kinase"/>
    <property type="match status" value="1"/>
</dbReference>